<evidence type="ECO:0008006" key="3">
    <source>
        <dbReference type="Google" id="ProtNLM"/>
    </source>
</evidence>
<accession>A0A0P0CI12</accession>
<keyword evidence="2" id="KW-1185">Reference proteome</keyword>
<dbReference type="AlphaFoldDB" id="A0A0P0CI12"/>
<dbReference type="KEGG" id="ahz:APS56_12085"/>
<dbReference type="Proteomes" id="UP000057981">
    <property type="component" value="Chromosome"/>
</dbReference>
<organism evidence="1 2">
    <name type="scientific">Pseudalgibacter alginicilyticus</name>
    <dbReference type="NCBI Taxonomy" id="1736674"/>
    <lineage>
        <taxon>Bacteria</taxon>
        <taxon>Pseudomonadati</taxon>
        <taxon>Bacteroidota</taxon>
        <taxon>Flavobacteriia</taxon>
        <taxon>Flavobacteriales</taxon>
        <taxon>Flavobacteriaceae</taxon>
        <taxon>Pseudalgibacter</taxon>
    </lineage>
</organism>
<name>A0A0P0CI12_9FLAO</name>
<evidence type="ECO:0000313" key="2">
    <source>
        <dbReference type="Proteomes" id="UP000057981"/>
    </source>
</evidence>
<dbReference type="OrthoDB" id="1452903at2"/>
<sequence length="153" mass="17638">MKQIMILVVLVTLTACGPKVKKSIDNIIKETNSYVSEINTNRQLTKISSEGALTDPSGFKDKGHYALNNYYSKSDDELYRIENIETTNEVVAENFYFKDDNLVFISTQTNRNTPMKLYIYKGKVINQSGIDLVYQNILLNKVKLLKREFKNRI</sequence>
<gene>
    <name evidence="1" type="ORF">APS56_12085</name>
</gene>
<proteinExistence type="predicted"/>
<evidence type="ECO:0000313" key="1">
    <source>
        <dbReference type="EMBL" id="ALJ05821.1"/>
    </source>
</evidence>
<dbReference type="RefSeq" id="WP_054728502.1">
    <property type="nucleotide sequence ID" value="NZ_CP012898.1"/>
</dbReference>
<dbReference type="PROSITE" id="PS51257">
    <property type="entry name" value="PROKAR_LIPOPROTEIN"/>
    <property type="match status" value="1"/>
</dbReference>
<reference evidence="1 2" key="1">
    <citation type="submission" date="2015-10" db="EMBL/GenBank/DDBJ databases">
        <authorList>
            <person name="Gilbert D.G."/>
        </authorList>
    </citation>
    <scope>NUCLEOTIDE SEQUENCE [LARGE SCALE GENOMIC DNA]</scope>
    <source>
        <strain evidence="2">HZ-22</strain>
    </source>
</reference>
<dbReference type="STRING" id="1736674.APS56_12085"/>
<protein>
    <recommendedName>
        <fullName evidence="3">Lipoprotein</fullName>
    </recommendedName>
</protein>
<dbReference type="EMBL" id="CP012898">
    <property type="protein sequence ID" value="ALJ05821.1"/>
    <property type="molecule type" value="Genomic_DNA"/>
</dbReference>